<evidence type="ECO:0000259" key="2">
    <source>
        <dbReference type="Pfam" id="PF01425"/>
    </source>
</evidence>
<dbReference type="Proteomes" id="UP001304419">
    <property type="component" value="Chromosome 1"/>
</dbReference>
<gene>
    <name evidence="3" type="ORF">F9Y85_01290</name>
    <name evidence="4" type="ORF">R5H13_12275</name>
</gene>
<feature type="chain" id="PRO_5044460525" evidence="1">
    <location>
        <begin position="21"/>
        <end position="507"/>
    </location>
</feature>
<dbReference type="EMBL" id="CP137578">
    <property type="protein sequence ID" value="WOX27438.1"/>
    <property type="molecule type" value="Genomic_DNA"/>
</dbReference>
<protein>
    <submittedName>
        <fullName evidence="3">Amidase</fullName>
        <ecNumber evidence="3">3.5.1.4</ecNumber>
    </submittedName>
</protein>
<keyword evidence="6" id="KW-1185">Reference proteome</keyword>
<organism evidence="3 5">
    <name type="scientific">Pseudoalteromonas maricaloris</name>
    <dbReference type="NCBI Taxonomy" id="184924"/>
    <lineage>
        <taxon>Bacteria</taxon>
        <taxon>Pseudomonadati</taxon>
        <taxon>Pseudomonadota</taxon>
        <taxon>Gammaproteobacteria</taxon>
        <taxon>Alteromonadales</taxon>
        <taxon>Pseudoalteromonadaceae</taxon>
        <taxon>Pseudoalteromonas</taxon>
    </lineage>
</organism>
<dbReference type="Pfam" id="PF01425">
    <property type="entry name" value="Amidase"/>
    <property type="match status" value="1"/>
</dbReference>
<evidence type="ECO:0000313" key="6">
    <source>
        <dbReference type="Proteomes" id="UP001304419"/>
    </source>
</evidence>
<dbReference type="InterPro" id="IPR023631">
    <property type="entry name" value="Amidase_dom"/>
</dbReference>
<evidence type="ECO:0000256" key="1">
    <source>
        <dbReference type="SAM" id="SignalP"/>
    </source>
</evidence>
<dbReference type="SUPFAM" id="SSF75304">
    <property type="entry name" value="Amidase signature (AS) enzymes"/>
    <property type="match status" value="1"/>
</dbReference>
<dbReference type="InterPro" id="IPR036928">
    <property type="entry name" value="AS_sf"/>
</dbReference>
<reference evidence="4 6" key="2">
    <citation type="submission" date="2023-10" db="EMBL/GenBank/DDBJ databases">
        <title>To unveil natural product biosynthetic capacity in Pseudoalteromonas.</title>
        <authorList>
            <person name="Wang J."/>
        </authorList>
    </citation>
    <scope>NUCLEOTIDE SEQUENCE [LARGE SCALE GENOMIC DNA]</scope>
    <source>
        <strain evidence="4 6">DSM 15914</strain>
    </source>
</reference>
<proteinExistence type="predicted"/>
<dbReference type="EC" id="3.5.1.4" evidence="3"/>
<sequence length="507" mass="54038">MKKSLLALTTCLALALPAYSQSLADLTTLEAQTKIQNRTLSATQLTEFYLKRISQLDDSGPMLNAVITLNPNALQDAKKLDAELRAGKYRGPLHGLPVIVKDNIDTRAPMATTAGALALQHNVKTQAAPLIIQLEQAGAIILGKANLSEWANFKSSFSSSGYSTLGGQTKNPYVLDRTPCGSSSGSAVAVSAGLALLAIGTETDGSIVCPSAHNGVVGIKPTVGLVSGEGIVPISHSQDSAGPMAKSVMGAALLLNAIVTDAKQPIDFTQGLNAASFKGKRIAITSHLGQFPPAVQAVFAKAVATMKANGAEIIEGLDLPELEALGSAELDILLYDFKHDLNAYLATTPEQVKVKNLNQLIQFNQQHPSTIKYFDQYLIEEAAKKGDITEHRYQEAQALVKEFARQQGIDKIMQEHRLDAFIAPTNTPAWSIDIINGDNFSASSSSPAAIAGYPSITVPMGFHHELPLGISFFAEAYSEAKLIKLAYAFEQLTNARKAPEFKATLTP</sequence>
<dbReference type="RefSeq" id="WP_039497105.1">
    <property type="nucleotide sequence ID" value="NZ_CBCSDF010000003.1"/>
</dbReference>
<evidence type="ECO:0000313" key="5">
    <source>
        <dbReference type="Proteomes" id="UP000646877"/>
    </source>
</evidence>
<dbReference type="Gene3D" id="3.90.1300.10">
    <property type="entry name" value="Amidase signature (AS) domain"/>
    <property type="match status" value="1"/>
</dbReference>
<dbReference type="PANTHER" id="PTHR42678">
    <property type="entry name" value="AMIDASE"/>
    <property type="match status" value="1"/>
</dbReference>
<dbReference type="Proteomes" id="UP000646877">
    <property type="component" value="Unassembled WGS sequence"/>
</dbReference>
<dbReference type="NCBIfam" id="NF006006">
    <property type="entry name" value="PRK08137.1"/>
    <property type="match status" value="1"/>
</dbReference>
<evidence type="ECO:0000313" key="3">
    <source>
        <dbReference type="EMBL" id="NLR19979.1"/>
    </source>
</evidence>
<feature type="signal peptide" evidence="1">
    <location>
        <begin position="1"/>
        <end position="20"/>
    </location>
</feature>
<dbReference type="PANTHER" id="PTHR42678:SF34">
    <property type="entry name" value="OS04G0183300 PROTEIN"/>
    <property type="match status" value="1"/>
</dbReference>
<feature type="domain" description="Amidase" evidence="2">
    <location>
        <begin position="45"/>
        <end position="482"/>
    </location>
</feature>
<dbReference type="AlphaFoldDB" id="A0A8I2H2B1"/>
<evidence type="ECO:0000313" key="4">
    <source>
        <dbReference type="EMBL" id="WOX27438.1"/>
    </source>
</evidence>
<dbReference type="GO" id="GO:0004040">
    <property type="term" value="F:amidase activity"/>
    <property type="evidence" value="ECO:0007669"/>
    <property type="project" value="UniProtKB-EC"/>
</dbReference>
<keyword evidence="1" id="KW-0732">Signal</keyword>
<dbReference type="EMBL" id="WEIA01000001">
    <property type="protein sequence ID" value="NLR19979.1"/>
    <property type="molecule type" value="Genomic_DNA"/>
</dbReference>
<name>A0A8I2H2B1_9GAMM</name>
<accession>A0A8I2H2B1</accession>
<reference evidence="3" key="1">
    <citation type="submission" date="2019-10" db="EMBL/GenBank/DDBJ databases">
        <authorList>
            <person name="Paulsen S."/>
        </authorList>
    </citation>
    <scope>NUCLEOTIDE SEQUENCE</scope>
    <source>
        <strain evidence="3">LMG 19692</strain>
    </source>
</reference>
<keyword evidence="3" id="KW-0378">Hydrolase</keyword>